<dbReference type="AlphaFoldDB" id="A0A2T6BIG9"/>
<keyword evidence="4" id="KW-1185">Reference proteome</keyword>
<comment type="caution">
    <text evidence="3">The sequence shown here is derived from an EMBL/GenBank/DDBJ whole genome shotgun (WGS) entry which is preliminary data.</text>
</comment>
<proteinExistence type="predicted"/>
<keyword evidence="2" id="KW-0472">Membrane</keyword>
<evidence type="ECO:0000313" key="4">
    <source>
        <dbReference type="Proteomes" id="UP000243978"/>
    </source>
</evidence>
<keyword evidence="2" id="KW-1133">Transmembrane helix</keyword>
<sequence>MAQDDFQARLARLGMQQEAPQQQTQAEMQPAPRRRSDDINLNGSILENAAYPASLVGAFLLGLLAVFFSRFARFHLLGIADPEADLFLATVADGGMALAIGFCFKQMFSMEGAEWASAQAAGVAVMVASMHNLVHIWPETFSLIFDPDWTRFVLDTTDFRTARIMEYVLPF</sequence>
<protein>
    <submittedName>
        <fullName evidence="3">Uncharacterized protein</fullName>
    </submittedName>
</protein>
<feature type="region of interest" description="Disordered" evidence="1">
    <location>
        <begin position="14"/>
        <end position="34"/>
    </location>
</feature>
<dbReference type="OrthoDB" id="7853329at2"/>
<dbReference type="EMBL" id="QBKS01000001">
    <property type="protein sequence ID" value="PTX55846.1"/>
    <property type="molecule type" value="Genomic_DNA"/>
</dbReference>
<dbReference type="Proteomes" id="UP000243978">
    <property type="component" value="Unassembled WGS sequence"/>
</dbReference>
<evidence type="ECO:0000256" key="1">
    <source>
        <dbReference type="SAM" id="MobiDB-lite"/>
    </source>
</evidence>
<name>A0A2T6BIG9_9RHOB</name>
<gene>
    <name evidence="3" type="ORF">C8N43_0493</name>
</gene>
<reference evidence="3 4" key="1">
    <citation type="submission" date="2018-04" db="EMBL/GenBank/DDBJ databases">
        <title>Genomic Encyclopedia of Archaeal and Bacterial Type Strains, Phase II (KMG-II): from individual species to whole genera.</title>
        <authorList>
            <person name="Goeker M."/>
        </authorList>
    </citation>
    <scope>NUCLEOTIDE SEQUENCE [LARGE SCALE GENOMIC DNA]</scope>
    <source>
        <strain evidence="3 4">DSM 100977</strain>
    </source>
</reference>
<accession>A0A2T6BIG9</accession>
<feature type="compositionally biased region" description="Low complexity" evidence="1">
    <location>
        <begin position="15"/>
        <end position="31"/>
    </location>
</feature>
<organism evidence="3 4">
    <name type="scientific">Litoreibacter ponti</name>
    <dbReference type="NCBI Taxonomy" id="1510457"/>
    <lineage>
        <taxon>Bacteria</taxon>
        <taxon>Pseudomonadati</taxon>
        <taxon>Pseudomonadota</taxon>
        <taxon>Alphaproteobacteria</taxon>
        <taxon>Rhodobacterales</taxon>
        <taxon>Roseobacteraceae</taxon>
        <taxon>Litoreibacter</taxon>
    </lineage>
</organism>
<evidence type="ECO:0000256" key="2">
    <source>
        <dbReference type="SAM" id="Phobius"/>
    </source>
</evidence>
<keyword evidence="2" id="KW-0812">Transmembrane</keyword>
<feature type="transmembrane region" description="Helical" evidence="2">
    <location>
        <begin position="49"/>
        <end position="68"/>
    </location>
</feature>
<dbReference type="RefSeq" id="WP_146174146.1">
    <property type="nucleotide sequence ID" value="NZ_QBKS01000001.1"/>
</dbReference>
<evidence type="ECO:0000313" key="3">
    <source>
        <dbReference type="EMBL" id="PTX55846.1"/>
    </source>
</evidence>